<keyword evidence="3" id="KW-0238">DNA-binding</keyword>
<dbReference type="GO" id="GO:0010052">
    <property type="term" value="P:guard cell differentiation"/>
    <property type="evidence" value="ECO:0007669"/>
    <property type="project" value="InterPro"/>
</dbReference>
<dbReference type="Pfam" id="PF22754">
    <property type="entry name" value="bHLH-TF_ACT-like_plant"/>
    <property type="match status" value="1"/>
</dbReference>
<feature type="compositionally biased region" description="Polar residues" evidence="6">
    <location>
        <begin position="206"/>
        <end position="222"/>
    </location>
</feature>
<dbReference type="InterPro" id="IPR036638">
    <property type="entry name" value="HLH_DNA-bd_sf"/>
</dbReference>
<dbReference type="Proteomes" id="UP000594638">
    <property type="component" value="Unassembled WGS sequence"/>
</dbReference>
<feature type="compositionally biased region" description="Pro residues" evidence="6">
    <location>
        <begin position="181"/>
        <end position="194"/>
    </location>
</feature>
<gene>
    <name evidence="8" type="ORF">OLEA9_A051680</name>
</gene>
<evidence type="ECO:0000256" key="5">
    <source>
        <dbReference type="ARBA" id="ARBA00023242"/>
    </source>
</evidence>
<dbReference type="InterPro" id="IPR044283">
    <property type="entry name" value="FAMA/SPEECHLESS/MUTE-like"/>
</dbReference>
<feature type="compositionally biased region" description="Low complexity" evidence="6">
    <location>
        <begin position="223"/>
        <end position="233"/>
    </location>
</feature>
<evidence type="ECO:0000313" key="8">
    <source>
        <dbReference type="EMBL" id="CAA2966293.1"/>
    </source>
</evidence>
<evidence type="ECO:0000256" key="1">
    <source>
        <dbReference type="ARBA" id="ARBA00004123"/>
    </source>
</evidence>
<dbReference type="Pfam" id="PF00010">
    <property type="entry name" value="HLH"/>
    <property type="match status" value="1"/>
</dbReference>
<dbReference type="Gramene" id="OE9A051680T1">
    <property type="protein sequence ID" value="OE9A051680C1"/>
    <property type="gene ID" value="OE9A051680"/>
</dbReference>
<dbReference type="InterPro" id="IPR054502">
    <property type="entry name" value="bHLH-TF_ACT-like_plant"/>
</dbReference>
<keyword evidence="5" id="KW-0539">Nucleus</keyword>
<organism evidence="8 9">
    <name type="scientific">Olea europaea subsp. europaea</name>
    <dbReference type="NCBI Taxonomy" id="158383"/>
    <lineage>
        <taxon>Eukaryota</taxon>
        <taxon>Viridiplantae</taxon>
        <taxon>Streptophyta</taxon>
        <taxon>Embryophyta</taxon>
        <taxon>Tracheophyta</taxon>
        <taxon>Spermatophyta</taxon>
        <taxon>Magnoliopsida</taxon>
        <taxon>eudicotyledons</taxon>
        <taxon>Gunneridae</taxon>
        <taxon>Pentapetalae</taxon>
        <taxon>asterids</taxon>
        <taxon>lamiids</taxon>
        <taxon>Lamiales</taxon>
        <taxon>Oleaceae</taxon>
        <taxon>Oleeae</taxon>
        <taxon>Olea</taxon>
    </lineage>
</organism>
<dbReference type="PANTHER" id="PTHR46684:SF4">
    <property type="entry name" value="TRANSCRIPTION FACTOR SPEECHLESS"/>
    <property type="match status" value="1"/>
</dbReference>
<evidence type="ECO:0000259" key="7">
    <source>
        <dbReference type="PROSITE" id="PS50888"/>
    </source>
</evidence>
<keyword evidence="9" id="KW-1185">Reference proteome</keyword>
<evidence type="ECO:0000256" key="3">
    <source>
        <dbReference type="ARBA" id="ARBA00023125"/>
    </source>
</evidence>
<keyword evidence="2" id="KW-0805">Transcription regulation</keyword>
<dbReference type="InterPro" id="IPR011598">
    <property type="entry name" value="bHLH_dom"/>
</dbReference>
<reference evidence="8 9" key="1">
    <citation type="submission" date="2019-12" db="EMBL/GenBank/DDBJ databases">
        <authorList>
            <person name="Alioto T."/>
            <person name="Alioto T."/>
            <person name="Gomez Garrido J."/>
        </authorList>
    </citation>
    <scope>NUCLEOTIDE SEQUENCE [LARGE SCALE GENOMIC DNA]</scope>
</reference>
<feature type="region of interest" description="Disordered" evidence="6">
    <location>
        <begin position="172"/>
        <end position="233"/>
    </location>
</feature>
<dbReference type="GO" id="GO:0003700">
    <property type="term" value="F:DNA-binding transcription factor activity"/>
    <property type="evidence" value="ECO:0007669"/>
    <property type="project" value="InterPro"/>
</dbReference>
<dbReference type="GO" id="GO:0003677">
    <property type="term" value="F:DNA binding"/>
    <property type="evidence" value="ECO:0007669"/>
    <property type="project" value="UniProtKB-KW"/>
</dbReference>
<comment type="caution">
    <text evidence="8">The sequence shown here is derived from an EMBL/GenBank/DDBJ whole genome shotgun (WGS) entry which is preliminary data.</text>
</comment>
<comment type="subcellular location">
    <subcellularLocation>
        <location evidence="1">Nucleus</location>
    </subcellularLocation>
</comment>
<dbReference type="GO" id="GO:0045893">
    <property type="term" value="P:positive regulation of DNA-templated transcription"/>
    <property type="evidence" value="ECO:0007669"/>
    <property type="project" value="TreeGrafter"/>
</dbReference>
<sequence>MDSENYSSDFFESREFGEARVPCAASSSTDDIVNILQALEDVSDIFNPVITLEGPDLTSIPGYQRGSSSRAFQEFGTEIEGSFQCKRQKLNTTQEGIIEGKQKICHISVERNRRKQMNEHLSILRSLMPRFYVKRGDQASIIGGVVDYINELQQILKSLEAKKKRKTLNEVLSPRIVSSPRPSPLSPLKPPPSPKLSIPISPRTPQPNSTYKPKLQQQSYTASPVEPSPSSTSSSINDCFNEFVANSKSAIADVKVKFSGSNVLLNTVSPHIPGQAVKIISVLEGLSLEILDVNISTFDERMVNSFTIKIGIECRLSAEELAQHIQQTFC</sequence>
<dbReference type="CDD" id="cd11448">
    <property type="entry name" value="bHLH_AtFAMA_like"/>
    <property type="match status" value="1"/>
</dbReference>
<dbReference type="EMBL" id="CACTIH010001857">
    <property type="protein sequence ID" value="CAA2966293.1"/>
    <property type="molecule type" value="Genomic_DNA"/>
</dbReference>
<proteinExistence type="predicted"/>
<evidence type="ECO:0000256" key="2">
    <source>
        <dbReference type="ARBA" id="ARBA00023015"/>
    </source>
</evidence>
<dbReference type="PROSITE" id="PS50888">
    <property type="entry name" value="BHLH"/>
    <property type="match status" value="1"/>
</dbReference>
<feature type="domain" description="BHLH" evidence="7">
    <location>
        <begin position="101"/>
        <end position="152"/>
    </location>
</feature>
<dbReference type="Gene3D" id="4.10.280.10">
    <property type="entry name" value="Helix-loop-helix DNA-binding domain"/>
    <property type="match status" value="1"/>
</dbReference>
<protein>
    <submittedName>
        <fullName evidence="8">Transcription factor SPEECHLESS-like</fullName>
    </submittedName>
</protein>
<accession>A0A8S0QKM9</accession>
<dbReference type="PANTHER" id="PTHR46684">
    <property type="entry name" value="TRANSCRIPTION FACTOR FAMA"/>
    <property type="match status" value="1"/>
</dbReference>
<evidence type="ECO:0000313" key="9">
    <source>
        <dbReference type="Proteomes" id="UP000594638"/>
    </source>
</evidence>
<dbReference type="OrthoDB" id="675169at2759"/>
<evidence type="ECO:0000256" key="6">
    <source>
        <dbReference type="SAM" id="MobiDB-lite"/>
    </source>
</evidence>
<dbReference type="SUPFAM" id="SSF47459">
    <property type="entry name" value="HLH, helix-loop-helix DNA-binding domain"/>
    <property type="match status" value="1"/>
</dbReference>
<keyword evidence="4" id="KW-0804">Transcription</keyword>
<name>A0A8S0QKM9_OLEEU</name>
<dbReference type="GO" id="GO:0046983">
    <property type="term" value="F:protein dimerization activity"/>
    <property type="evidence" value="ECO:0007669"/>
    <property type="project" value="InterPro"/>
</dbReference>
<dbReference type="SMART" id="SM00353">
    <property type="entry name" value="HLH"/>
    <property type="match status" value="1"/>
</dbReference>
<dbReference type="AlphaFoldDB" id="A0A8S0QKM9"/>
<dbReference type="GO" id="GO:0005634">
    <property type="term" value="C:nucleus"/>
    <property type="evidence" value="ECO:0007669"/>
    <property type="project" value="UniProtKB-SubCell"/>
</dbReference>
<evidence type="ECO:0000256" key="4">
    <source>
        <dbReference type="ARBA" id="ARBA00023163"/>
    </source>
</evidence>